<sequence>MTHGRQGRIAAWRTRATTMAVGAALRGAVALLRLAGPVRASNLAGGLTRTVGPWLPVNRVGDANLRLALPELNDAGRRAVLRGVWDNLGRTIGEFPHLAGLEVNTAAGPGLIIESTDRARLEALPPGPVLLFSGHLGNWEALPRAAGLCGAGFTSIYRAASIGAADEVILGLRRAALGPVLAADPSAGARPFAKGATGARGALAHLRRGHRLGMLVDQKMNDGIEARLFGHRAMTAPALAAMALRYDAPVIGGWVERLGPARLQLHVSEVLSLPPDTLGEGRDTAAAIAWLTQAVNDQIEAWIRQSPGSWLWLHRRWPKDVSQHVVNNG</sequence>
<dbReference type="AlphaFoldDB" id="A0A839UUD1"/>
<keyword evidence="4 7" id="KW-0808">Transferase</keyword>
<accession>A0A839UUD1</accession>
<dbReference type="GO" id="GO:0008913">
    <property type="term" value="F:Kdo2-lipid IVA acyltransferase activity"/>
    <property type="evidence" value="ECO:0007669"/>
    <property type="project" value="UniProtKB-EC"/>
</dbReference>
<dbReference type="PANTHER" id="PTHR30606:SF9">
    <property type="entry name" value="LIPID A BIOSYNTHESIS LAUROYLTRANSFERASE"/>
    <property type="match status" value="1"/>
</dbReference>
<dbReference type="GO" id="GO:0005886">
    <property type="term" value="C:plasma membrane"/>
    <property type="evidence" value="ECO:0007669"/>
    <property type="project" value="UniProtKB-SubCell"/>
</dbReference>
<evidence type="ECO:0000256" key="5">
    <source>
        <dbReference type="ARBA" id="ARBA00023136"/>
    </source>
</evidence>
<evidence type="ECO:0000256" key="4">
    <source>
        <dbReference type="ARBA" id="ARBA00022679"/>
    </source>
</evidence>
<proteinExistence type="predicted"/>
<dbReference type="Pfam" id="PF03279">
    <property type="entry name" value="Lip_A_acyltrans"/>
    <property type="match status" value="1"/>
</dbReference>
<keyword evidence="5" id="KW-0472">Membrane</keyword>
<dbReference type="EMBL" id="JACHXV010000001">
    <property type="protein sequence ID" value="MBB3172285.1"/>
    <property type="molecule type" value="Genomic_DNA"/>
</dbReference>
<dbReference type="PANTHER" id="PTHR30606">
    <property type="entry name" value="LIPID A BIOSYNTHESIS LAUROYL ACYLTRANSFERASE"/>
    <property type="match status" value="1"/>
</dbReference>
<evidence type="ECO:0000313" key="8">
    <source>
        <dbReference type="Proteomes" id="UP000557688"/>
    </source>
</evidence>
<keyword evidence="3" id="KW-0997">Cell inner membrane</keyword>
<keyword evidence="6 7" id="KW-0012">Acyltransferase</keyword>
<dbReference type="InterPro" id="IPR004960">
    <property type="entry name" value="LipA_acyltrans"/>
</dbReference>
<protein>
    <submittedName>
        <fullName evidence="7">KDO2-lipid IV(A) lauroyltransferase</fullName>
        <ecNumber evidence="7">2.3.1.241</ecNumber>
    </submittedName>
</protein>
<organism evidence="7 8">
    <name type="scientific">Endobacter medicaginis</name>
    <dbReference type="NCBI Taxonomy" id="1181271"/>
    <lineage>
        <taxon>Bacteria</taxon>
        <taxon>Pseudomonadati</taxon>
        <taxon>Pseudomonadota</taxon>
        <taxon>Alphaproteobacteria</taxon>
        <taxon>Acetobacterales</taxon>
        <taxon>Acetobacteraceae</taxon>
        <taxon>Endobacter</taxon>
    </lineage>
</organism>
<dbReference type="GO" id="GO:0009247">
    <property type="term" value="P:glycolipid biosynthetic process"/>
    <property type="evidence" value="ECO:0007669"/>
    <property type="project" value="UniProtKB-ARBA"/>
</dbReference>
<reference evidence="7 8" key="1">
    <citation type="submission" date="2020-08" db="EMBL/GenBank/DDBJ databases">
        <title>Genomic Encyclopedia of Type Strains, Phase III (KMG-III): the genomes of soil and plant-associated and newly described type strains.</title>
        <authorList>
            <person name="Whitman W."/>
        </authorList>
    </citation>
    <scope>NUCLEOTIDE SEQUENCE [LARGE SCALE GENOMIC DNA]</scope>
    <source>
        <strain evidence="7 8">CECT 8088</strain>
    </source>
</reference>
<dbReference type="RefSeq" id="WP_408871416.1">
    <property type="nucleotide sequence ID" value="NZ_JACHXV010000001.1"/>
</dbReference>
<evidence type="ECO:0000256" key="2">
    <source>
        <dbReference type="ARBA" id="ARBA00022475"/>
    </source>
</evidence>
<name>A0A839UUD1_9PROT</name>
<evidence type="ECO:0000256" key="3">
    <source>
        <dbReference type="ARBA" id="ARBA00022519"/>
    </source>
</evidence>
<comment type="subcellular location">
    <subcellularLocation>
        <location evidence="1">Cell inner membrane</location>
    </subcellularLocation>
</comment>
<dbReference type="CDD" id="cd07984">
    <property type="entry name" value="LPLAT_LABLAT-like"/>
    <property type="match status" value="1"/>
</dbReference>
<keyword evidence="8" id="KW-1185">Reference proteome</keyword>
<gene>
    <name evidence="7" type="ORF">FHR90_000091</name>
</gene>
<evidence type="ECO:0000256" key="1">
    <source>
        <dbReference type="ARBA" id="ARBA00004533"/>
    </source>
</evidence>
<dbReference type="Proteomes" id="UP000557688">
    <property type="component" value="Unassembled WGS sequence"/>
</dbReference>
<keyword evidence="2" id="KW-1003">Cell membrane</keyword>
<evidence type="ECO:0000313" key="7">
    <source>
        <dbReference type="EMBL" id="MBB3172285.1"/>
    </source>
</evidence>
<comment type="caution">
    <text evidence="7">The sequence shown here is derived from an EMBL/GenBank/DDBJ whole genome shotgun (WGS) entry which is preliminary data.</text>
</comment>
<dbReference type="EC" id="2.3.1.241" evidence="7"/>
<evidence type="ECO:0000256" key="6">
    <source>
        <dbReference type="ARBA" id="ARBA00023315"/>
    </source>
</evidence>